<dbReference type="RefSeq" id="XP_018319680.1">
    <property type="nucleotide sequence ID" value="XM_018464178.2"/>
</dbReference>
<sequence length="102" mass="11476">MEGDEGNMDPCECIGHEMAMRRLLNLLRQTQSYCTNSECFQDVVSPGNPNQDNSFILFGLFLAFATLMYFLRPRNTLERSIKPSTNNDHDGSPPPNPPSPLL</sequence>
<accession>A0A1W4W6F1</accession>
<dbReference type="PANTHER" id="PTHR31019">
    <property type="entry name" value="SMALL INTEGRAL MEMBRANE PROTEIN 14"/>
    <property type="match status" value="1"/>
</dbReference>
<keyword evidence="3" id="KW-0812">Transmembrane</keyword>
<evidence type="ECO:0000256" key="2">
    <source>
        <dbReference type="SAM" id="MobiDB-lite"/>
    </source>
</evidence>
<protein>
    <recommendedName>
        <fullName evidence="1">Small integral membrane protein 14</fullName>
    </recommendedName>
</protein>
<dbReference type="PANTHER" id="PTHR31019:SF1">
    <property type="entry name" value="SMALL INTEGRAL MEMBRANE PROTEIN 14"/>
    <property type="match status" value="1"/>
</dbReference>
<dbReference type="InterPro" id="IPR020309">
    <property type="entry name" value="Smim-14"/>
</dbReference>
<reference evidence="5 6" key="1">
    <citation type="submission" date="2025-04" db="UniProtKB">
        <authorList>
            <consortium name="RefSeq"/>
        </authorList>
    </citation>
    <scope>IDENTIFICATION</scope>
    <source>
        <tissue evidence="5 6">Entire body</tissue>
    </source>
</reference>
<dbReference type="STRING" id="224129.A0A1W4W6F1"/>
<dbReference type="RefSeq" id="XP_018319678.1">
    <property type="nucleotide sequence ID" value="XM_018464176.2"/>
</dbReference>
<proteinExistence type="predicted"/>
<keyword evidence="3" id="KW-1133">Transmembrane helix</keyword>
<dbReference type="GO" id="GO:0005783">
    <property type="term" value="C:endoplasmic reticulum"/>
    <property type="evidence" value="ECO:0007669"/>
    <property type="project" value="TreeGrafter"/>
</dbReference>
<organism evidence="4 6">
    <name type="scientific">Agrilus planipennis</name>
    <name type="common">Emerald ash borer</name>
    <name type="synonym">Agrilus marcopoli</name>
    <dbReference type="NCBI Taxonomy" id="224129"/>
    <lineage>
        <taxon>Eukaryota</taxon>
        <taxon>Metazoa</taxon>
        <taxon>Ecdysozoa</taxon>
        <taxon>Arthropoda</taxon>
        <taxon>Hexapoda</taxon>
        <taxon>Insecta</taxon>
        <taxon>Pterygota</taxon>
        <taxon>Neoptera</taxon>
        <taxon>Endopterygota</taxon>
        <taxon>Coleoptera</taxon>
        <taxon>Polyphaga</taxon>
        <taxon>Elateriformia</taxon>
        <taxon>Buprestoidea</taxon>
        <taxon>Buprestidae</taxon>
        <taxon>Agrilinae</taxon>
        <taxon>Agrilus</taxon>
    </lineage>
</organism>
<dbReference type="KEGG" id="apln:108733125"/>
<evidence type="ECO:0000313" key="4">
    <source>
        <dbReference type="Proteomes" id="UP000192223"/>
    </source>
</evidence>
<keyword evidence="3" id="KW-0472">Membrane</keyword>
<evidence type="ECO:0000256" key="1">
    <source>
        <dbReference type="ARBA" id="ARBA00017902"/>
    </source>
</evidence>
<dbReference type="Proteomes" id="UP000192223">
    <property type="component" value="Unplaced"/>
</dbReference>
<dbReference type="AlphaFoldDB" id="A0A1W4W6F1"/>
<gene>
    <name evidence="5 6 7" type="primary">LOC108733125</name>
</gene>
<dbReference type="Pfam" id="PF11027">
    <property type="entry name" value="DUF2615"/>
    <property type="match status" value="1"/>
</dbReference>
<feature type="transmembrane region" description="Helical" evidence="3">
    <location>
        <begin position="54"/>
        <end position="71"/>
    </location>
</feature>
<name>A0A1W4W6F1_AGRPL</name>
<evidence type="ECO:0000256" key="3">
    <source>
        <dbReference type="SAM" id="Phobius"/>
    </source>
</evidence>
<keyword evidence="4" id="KW-1185">Reference proteome</keyword>
<dbReference type="GeneID" id="108733125"/>
<feature type="compositionally biased region" description="Pro residues" evidence="2">
    <location>
        <begin position="92"/>
        <end position="102"/>
    </location>
</feature>
<evidence type="ECO:0000313" key="7">
    <source>
        <dbReference type="RefSeq" id="XP_018319680.1"/>
    </source>
</evidence>
<evidence type="ECO:0000313" key="5">
    <source>
        <dbReference type="RefSeq" id="XP_018319678.1"/>
    </source>
</evidence>
<feature type="compositionally biased region" description="Basic and acidic residues" evidence="2">
    <location>
        <begin position="79"/>
        <end position="91"/>
    </location>
</feature>
<dbReference type="RefSeq" id="XP_018319679.1">
    <property type="nucleotide sequence ID" value="XM_018464177.2"/>
</dbReference>
<dbReference type="OrthoDB" id="10054061at2759"/>
<evidence type="ECO:0000313" key="6">
    <source>
        <dbReference type="RefSeq" id="XP_018319679.1"/>
    </source>
</evidence>
<feature type="region of interest" description="Disordered" evidence="2">
    <location>
        <begin position="79"/>
        <end position="102"/>
    </location>
</feature>